<dbReference type="GO" id="GO:0005975">
    <property type="term" value="P:carbohydrate metabolic process"/>
    <property type="evidence" value="ECO:0007669"/>
    <property type="project" value="InterPro"/>
</dbReference>
<dbReference type="InterPro" id="IPR008928">
    <property type="entry name" value="6-hairpin_glycosidase_sf"/>
</dbReference>
<dbReference type="Pfam" id="PF07470">
    <property type="entry name" value="Glyco_hydro_88"/>
    <property type="match status" value="1"/>
</dbReference>
<dbReference type="OrthoDB" id="540611at2759"/>
<dbReference type="STRING" id="68775.A0A5C3LY98"/>
<dbReference type="AlphaFoldDB" id="A0A5C3LY98"/>
<dbReference type="InterPro" id="IPR052043">
    <property type="entry name" value="PolySaccharide_Degr_Enz"/>
</dbReference>
<sequence>MLAFLLALVLSAVTSTVARPQSYAVWAADSAIARGQGNGLDANGKAIVSYEHGELQWGLQQLYDLTGNKSYFSYIQKGIDNIVFPNGTVHGSYNVADFVLDPLRTGPTFLYLYEKTGGVKYKVAADIFRGQLNSHPRTAQGQFWHKLKYPNQGWLDGIYMGEIFYAQYTQIFEPNNLTAWSDVTSQYTLMFQNTIQNATAPNNTGLMYHGYDFSHKASWASPDRGHSPEVWDRALGWYSMALVDMLAIMPASNAGHSSILKILQTLFPKIVAAADPTTGAWWLVITQPGRAKNYFESSGTSMFVYSLLKAVRLGYIADADGSIVAAAKKAFEYITANWVVSNADMTMGWLNTVVVGSLDTTGDFNYYVSQPTDLNDLKGLAAFLLASIEYEKL</sequence>
<dbReference type="SUPFAM" id="SSF48208">
    <property type="entry name" value="Six-hairpin glycosidases"/>
    <property type="match status" value="1"/>
</dbReference>
<protein>
    <submittedName>
        <fullName evidence="3">Glycoside hydrolase family 105 protein</fullName>
    </submittedName>
</protein>
<accession>A0A5C3LY98</accession>
<organism evidence="3 4">
    <name type="scientific">Crucibulum laeve</name>
    <dbReference type="NCBI Taxonomy" id="68775"/>
    <lineage>
        <taxon>Eukaryota</taxon>
        <taxon>Fungi</taxon>
        <taxon>Dikarya</taxon>
        <taxon>Basidiomycota</taxon>
        <taxon>Agaricomycotina</taxon>
        <taxon>Agaricomycetes</taxon>
        <taxon>Agaricomycetidae</taxon>
        <taxon>Agaricales</taxon>
        <taxon>Agaricineae</taxon>
        <taxon>Nidulariaceae</taxon>
        <taxon>Crucibulum</taxon>
    </lineage>
</organism>
<dbReference type="Proteomes" id="UP000308652">
    <property type="component" value="Unassembled WGS sequence"/>
</dbReference>
<dbReference type="PANTHER" id="PTHR33886">
    <property type="entry name" value="UNSATURATED RHAMNOGALACTURONAN HYDROLASE (EUROFUNG)"/>
    <property type="match status" value="1"/>
</dbReference>
<evidence type="ECO:0000313" key="4">
    <source>
        <dbReference type="Proteomes" id="UP000308652"/>
    </source>
</evidence>
<proteinExistence type="predicted"/>
<gene>
    <name evidence="3" type="ORF">BDQ12DRAFT_653395</name>
</gene>
<dbReference type="GO" id="GO:0016787">
    <property type="term" value="F:hydrolase activity"/>
    <property type="evidence" value="ECO:0007669"/>
    <property type="project" value="UniProtKB-KW"/>
</dbReference>
<dbReference type="PANTHER" id="PTHR33886:SF11">
    <property type="entry name" value="WALL GLYCOSYL HYDROLASE YTER, PUTATIVE (AFU_ORTHOLOGUE AFUA_2G14630)-RELATED"/>
    <property type="match status" value="1"/>
</dbReference>
<dbReference type="InterPro" id="IPR012341">
    <property type="entry name" value="6hp_glycosidase-like_sf"/>
</dbReference>
<keyword evidence="4" id="KW-1185">Reference proteome</keyword>
<evidence type="ECO:0000256" key="2">
    <source>
        <dbReference type="SAM" id="SignalP"/>
    </source>
</evidence>
<reference evidence="3 4" key="1">
    <citation type="journal article" date="2019" name="Nat. Ecol. Evol.">
        <title>Megaphylogeny resolves global patterns of mushroom evolution.</title>
        <authorList>
            <person name="Varga T."/>
            <person name="Krizsan K."/>
            <person name="Foldi C."/>
            <person name="Dima B."/>
            <person name="Sanchez-Garcia M."/>
            <person name="Sanchez-Ramirez S."/>
            <person name="Szollosi G.J."/>
            <person name="Szarkandi J.G."/>
            <person name="Papp V."/>
            <person name="Albert L."/>
            <person name="Andreopoulos W."/>
            <person name="Angelini C."/>
            <person name="Antonin V."/>
            <person name="Barry K.W."/>
            <person name="Bougher N.L."/>
            <person name="Buchanan P."/>
            <person name="Buyck B."/>
            <person name="Bense V."/>
            <person name="Catcheside P."/>
            <person name="Chovatia M."/>
            <person name="Cooper J."/>
            <person name="Damon W."/>
            <person name="Desjardin D."/>
            <person name="Finy P."/>
            <person name="Geml J."/>
            <person name="Haridas S."/>
            <person name="Hughes K."/>
            <person name="Justo A."/>
            <person name="Karasinski D."/>
            <person name="Kautmanova I."/>
            <person name="Kiss B."/>
            <person name="Kocsube S."/>
            <person name="Kotiranta H."/>
            <person name="LaButti K.M."/>
            <person name="Lechner B.E."/>
            <person name="Liimatainen K."/>
            <person name="Lipzen A."/>
            <person name="Lukacs Z."/>
            <person name="Mihaltcheva S."/>
            <person name="Morgado L.N."/>
            <person name="Niskanen T."/>
            <person name="Noordeloos M.E."/>
            <person name="Ohm R.A."/>
            <person name="Ortiz-Santana B."/>
            <person name="Ovrebo C."/>
            <person name="Racz N."/>
            <person name="Riley R."/>
            <person name="Savchenko A."/>
            <person name="Shiryaev A."/>
            <person name="Soop K."/>
            <person name="Spirin V."/>
            <person name="Szebenyi C."/>
            <person name="Tomsovsky M."/>
            <person name="Tulloss R.E."/>
            <person name="Uehling J."/>
            <person name="Grigoriev I.V."/>
            <person name="Vagvolgyi C."/>
            <person name="Papp T."/>
            <person name="Martin F.M."/>
            <person name="Miettinen O."/>
            <person name="Hibbett D.S."/>
            <person name="Nagy L.G."/>
        </authorList>
    </citation>
    <scope>NUCLEOTIDE SEQUENCE [LARGE SCALE GENOMIC DNA]</scope>
    <source>
        <strain evidence="3 4">CBS 166.37</strain>
    </source>
</reference>
<dbReference type="EMBL" id="ML213610">
    <property type="protein sequence ID" value="TFK37096.1"/>
    <property type="molecule type" value="Genomic_DNA"/>
</dbReference>
<feature type="signal peptide" evidence="2">
    <location>
        <begin position="1"/>
        <end position="18"/>
    </location>
</feature>
<keyword evidence="1 3" id="KW-0378">Hydrolase</keyword>
<name>A0A5C3LY98_9AGAR</name>
<feature type="chain" id="PRO_5022970627" evidence="2">
    <location>
        <begin position="19"/>
        <end position="393"/>
    </location>
</feature>
<dbReference type="InterPro" id="IPR010905">
    <property type="entry name" value="Glyco_hydro_88"/>
</dbReference>
<keyword evidence="2" id="KW-0732">Signal</keyword>
<evidence type="ECO:0000256" key="1">
    <source>
        <dbReference type="ARBA" id="ARBA00022801"/>
    </source>
</evidence>
<dbReference type="Gene3D" id="1.50.10.10">
    <property type="match status" value="1"/>
</dbReference>
<evidence type="ECO:0000313" key="3">
    <source>
        <dbReference type="EMBL" id="TFK37096.1"/>
    </source>
</evidence>